<evidence type="ECO:0008006" key="2">
    <source>
        <dbReference type="Google" id="ProtNLM"/>
    </source>
</evidence>
<name>A0A0F9P2F7_9ZZZZ</name>
<reference evidence="1" key="1">
    <citation type="journal article" date="2015" name="Nature">
        <title>Complex archaea that bridge the gap between prokaryotes and eukaryotes.</title>
        <authorList>
            <person name="Spang A."/>
            <person name="Saw J.H."/>
            <person name="Jorgensen S.L."/>
            <person name="Zaremba-Niedzwiedzka K."/>
            <person name="Martijn J."/>
            <person name="Lind A.E."/>
            <person name="van Eijk R."/>
            <person name="Schleper C."/>
            <person name="Guy L."/>
            <person name="Ettema T.J."/>
        </authorList>
    </citation>
    <scope>NUCLEOTIDE SEQUENCE</scope>
</reference>
<sequence>MEKGLDFSGNQNTTLSRDDLAKEIEHRKQIEVEREKLIKKLKDALDKVKTLSGFIPICANCKNIRDDKGYWTQIEEYIRDHSEAEFSHGICPECAKKLYPEYYKDISDEKNS</sequence>
<evidence type="ECO:0000313" key="1">
    <source>
        <dbReference type="EMBL" id="KKM87647.1"/>
    </source>
</evidence>
<proteinExistence type="predicted"/>
<comment type="caution">
    <text evidence="1">The sequence shown here is derived from an EMBL/GenBank/DDBJ whole genome shotgun (WGS) entry which is preliminary data.</text>
</comment>
<dbReference type="EMBL" id="LAZR01007073">
    <property type="protein sequence ID" value="KKM87647.1"/>
    <property type="molecule type" value="Genomic_DNA"/>
</dbReference>
<accession>A0A0F9P2F7</accession>
<organism evidence="1">
    <name type="scientific">marine sediment metagenome</name>
    <dbReference type="NCBI Taxonomy" id="412755"/>
    <lineage>
        <taxon>unclassified sequences</taxon>
        <taxon>metagenomes</taxon>
        <taxon>ecological metagenomes</taxon>
    </lineage>
</organism>
<protein>
    <recommendedName>
        <fullName evidence="2">PAC domain-containing protein</fullName>
    </recommendedName>
</protein>
<gene>
    <name evidence="1" type="ORF">LCGC14_1266730</name>
</gene>
<dbReference type="AlphaFoldDB" id="A0A0F9P2F7"/>